<proteinExistence type="predicted"/>
<sequence length="30" mass="3544">MRLHNRKPNENIHEYNNSATEHKGQLPIMA</sequence>
<dbReference type="EMBL" id="GBXM01081634">
    <property type="protein sequence ID" value="JAH26943.1"/>
    <property type="molecule type" value="Transcribed_RNA"/>
</dbReference>
<evidence type="ECO:0000256" key="1">
    <source>
        <dbReference type="SAM" id="MobiDB-lite"/>
    </source>
</evidence>
<feature type="region of interest" description="Disordered" evidence="1">
    <location>
        <begin position="1"/>
        <end position="30"/>
    </location>
</feature>
<organism evidence="2">
    <name type="scientific">Anguilla anguilla</name>
    <name type="common">European freshwater eel</name>
    <name type="synonym">Muraena anguilla</name>
    <dbReference type="NCBI Taxonomy" id="7936"/>
    <lineage>
        <taxon>Eukaryota</taxon>
        <taxon>Metazoa</taxon>
        <taxon>Chordata</taxon>
        <taxon>Craniata</taxon>
        <taxon>Vertebrata</taxon>
        <taxon>Euteleostomi</taxon>
        <taxon>Actinopterygii</taxon>
        <taxon>Neopterygii</taxon>
        <taxon>Teleostei</taxon>
        <taxon>Anguilliformes</taxon>
        <taxon>Anguillidae</taxon>
        <taxon>Anguilla</taxon>
    </lineage>
</organism>
<evidence type="ECO:0000313" key="2">
    <source>
        <dbReference type="EMBL" id="JAH26943.1"/>
    </source>
</evidence>
<reference evidence="2" key="1">
    <citation type="submission" date="2014-11" db="EMBL/GenBank/DDBJ databases">
        <authorList>
            <person name="Amaro Gonzalez C."/>
        </authorList>
    </citation>
    <scope>NUCLEOTIDE SEQUENCE</scope>
</reference>
<dbReference type="AlphaFoldDB" id="A0A0E9RF30"/>
<accession>A0A0E9RF30</accession>
<reference evidence="2" key="2">
    <citation type="journal article" date="2015" name="Fish Shellfish Immunol.">
        <title>Early steps in the European eel (Anguilla anguilla)-Vibrio vulnificus interaction in the gills: Role of the RtxA13 toxin.</title>
        <authorList>
            <person name="Callol A."/>
            <person name="Pajuelo D."/>
            <person name="Ebbesson L."/>
            <person name="Teles M."/>
            <person name="MacKenzie S."/>
            <person name="Amaro C."/>
        </authorList>
    </citation>
    <scope>NUCLEOTIDE SEQUENCE</scope>
</reference>
<name>A0A0E9RF30_ANGAN</name>
<protein>
    <submittedName>
        <fullName evidence="2">Uncharacterized protein</fullName>
    </submittedName>
</protein>